<accession>A0ABY1QSZ4</accession>
<keyword evidence="1" id="KW-0472">Membrane</keyword>
<sequence>MHKFRQFFTSGVAFTFLVVGTTGVIFQFFFKTKLLEEIHGWLGVAMVAAAAFHIFQNWRPLKRHLQDKRVYLLLIPVLVLVAFFTFAAQEKGQGVSPKAIVRKLAQANAADVARTLGQDVDRVYASMKADGLTVRGASATVQDLARDNGKTPEAILNYFMK</sequence>
<evidence type="ECO:0000313" key="2">
    <source>
        <dbReference type="EMBL" id="SMP79447.1"/>
    </source>
</evidence>
<dbReference type="EMBL" id="FXUL01000031">
    <property type="protein sequence ID" value="SMP79447.1"/>
    <property type="molecule type" value="Genomic_DNA"/>
</dbReference>
<comment type="caution">
    <text evidence="2">The sequence shown here is derived from an EMBL/GenBank/DDBJ whole genome shotgun (WGS) entry which is preliminary data.</text>
</comment>
<gene>
    <name evidence="2" type="ORF">SAMN06295970_13133</name>
</gene>
<dbReference type="Proteomes" id="UP001158049">
    <property type="component" value="Unassembled WGS sequence"/>
</dbReference>
<keyword evidence="1" id="KW-1133">Transmembrane helix</keyword>
<dbReference type="RefSeq" id="WP_283445267.1">
    <property type="nucleotide sequence ID" value="NZ_FXUL01000031.1"/>
</dbReference>
<feature type="transmembrane region" description="Helical" evidence="1">
    <location>
        <begin position="70"/>
        <end position="88"/>
    </location>
</feature>
<proteinExistence type="predicted"/>
<feature type="transmembrane region" description="Helical" evidence="1">
    <location>
        <begin position="7"/>
        <end position="26"/>
    </location>
</feature>
<protein>
    <recommendedName>
        <fullName evidence="4">DUF4405 domain-containing protein</fullName>
    </recommendedName>
</protein>
<name>A0ABY1QSZ4_9BURK</name>
<evidence type="ECO:0008006" key="4">
    <source>
        <dbReference type="Google" id="ProtNLM"/>
    </source>
</evidence>
<evidence type="ECO:0000256" key="1">
    <source>
        <dbReference type="SAM" id="Phobius"/>
    </source>
</evidence>
<reference evidence="2 3" key="1">
    <citation type="submission" date="2017-05" db="EMBL/GenBank/DDBJ databases">
        <authorList>
            <person name="Varghese N."/>
            <person name="Submissions S."/>
        </authorList>
    </citation>
    <scope>NUCLEOTIDE SEQUENCE [LARGE SCALE GENOMIC DNA]</scope>
    <source>
        <strain evidence="2 3">DSM 26001</strain>
    </source>
</reference>
<feature type="transmembrane region" description="Helical" evidence="1">
    <location>
        <begin position="38"/>
        <end position="58"/>
    </location>
</feature>
<keyword evidence="3" id="KW-1185">Reference proteome</keyword>
<evidence type="ECO:0000313" key="3">
    <source>
        <dbReference type="Proteomes" id="UP001158049"/>
    </source>
</evidence>
<organism evidence="2 3">
    <name type="scientific">Noviherbaspirillum suwonense</name>
    <dbReference type="NCBI Taxonomy" id="1224511"/>
    <lineage>
        <taxon>Bacteria</taxon>
        <taxon>Pseudomonadati</taxon>
        <taxon>Pseudomonadota</taxon>
        <taxon>Betaproteobacteria</taxon>
        <taxon>Burkholderiales</taxon>
        <taxon>Oxalobacteraceae</taxon>
        <taxon>Noviherbaspirillum</taxon>
    </lineage>
</organism>
<keyword evidence="1" id="KW-0812">Transmembrane</keyword>